<accession>A0A0B0P8V8</accession>
<evidence type="ECO:0000313" key="1">
    <source>
        <dbReference type="EMBL" id="KHG23168.1"/>
    </source>
</evidence>
<evidence type="ECO:0000313" key="2">
    <source>
        <dbReference type="Proteomes" id="UP000032142"/>
    </source>
</evidence>
<proteinExistence type="predicted"/>
<protein>
    <submittedName>
        <fullName evidence="1">Uncharacterized protein</fullName>
    </submittedName>
</protein>
<dbReference type="EMBL" id="KN424054">
    <property type="protein sequence ID" value="KHG23168.1"/>
    <property type="molecule type" value="Genomic_DNA"/>
</dbReference>
<keyword evidence="2" id="KW-1185">Reference proteome</keyword>
<name>A0A0B0P8V8_GOSAR</name>
<reference evidence="2" key="1">
    <citation type="submission" date="2014-09" db="EMBL/GenBank/DDBJ databases">
        <authorList>
            <person name="Mudge J."/>
            <person name="Ramaraj T."/>
            <person name="Lindquist I.E."/>
            <person name="Bharti A.K."/>
            <person name="Sundararajan A."/>
            <person name="Cameron C.T."/>
            <person name="Woodward J.E."/>
            <person name="May G.D."/>
            <person name="Brubaker C."/>
            <person name="Broadhvest J."/>
            <person name="Wilkins T.A."/>
        </authorList>
    </citation>
    <scope>NUCLEOTIDE SEQUENCE</scope>
    <source>
        <strain evidence="2">cv. AKA8401</strain>
    </source>
</reference>
<dbReference type="AlphaFoldDB" id="A0A0B0P8V8"/>
<dbReference type="Proteomes" id="UP000032142">
    <property type="component" value="Unassembled WGS sequence"/>
</dbReference>
<sequence length="44" mass="5209">MRTPELVELSPSSLMGGYMVAWLHKYGTYIHEIRVFELYSDFLQ</sequence>
<organism evidence="1 2">
    <name type="scientific">Gossypium arboreum</name>
    <name type="common">Tree cotton</name>
    <name type="synonym">Gossypium nanking</name>
    <dbReference type="NCBI Taxonomy" id="29729"/>
    <lineage>
        <taxon>Eukaryota</taxon>
        <taxon>Viridiplantae</taxon>
        <taxon>Streptophyta</taxon>
        <taxon>Embryophyta</taxon>
        <taxon>Tracheophyta</taxon>
        <taxon>Spermatophyta</taxon>
        <taxon>Magnoliopsida</taxon>
        <taxon>eudicotyledons</taxon>
        <taxon>Gunneridae</taxon>
        <taxon>Pentapetalae</taxon>
        <taxon>rosids</taxon>
        <taxon>malvids</taxon>
        <taxon>Malvales</taxon>
        <taxon>Malvaceae</taxon>
        <taxon>Malvoideae</taxon>
        <taxon>Gossypium</taxon>
    </lineage>
</organism>
<gene>
    <name evidence="1" type="ORF">F383_29842</name>
</gene>